<dbReference type="Pfam" id="PF10674">
    <property type="entry name" value="Ycf54"/>
    <property type="match status" value="1"/>
</dbReference>
<dbReference type="PANTHER" id="PTHR35319:SF2">
    <property type="entry name" value="YCF54"/>
    <property type="match status" value="1"/>
</dbReference>
<dbReference type="Gene3D" id="3.30.70.1860">
    <property type="entry name" value="Uncharacterised protein family Ycf54"/>
    <property type="match status" value="1"/>
</dbReference>
<dbReference type="InterPro" id="IPR019616">
    <property type="entry name" value="Ycf54"/>
</dbReference>
<keyword evidence="2" id="KW-0934">Plastid</keyword>
<sequence>MIDYYFAAGTRKFLKEQEPVEEILRERIGYYERNQKEIDFWFVENPNFITDLQKKHVLSNIQEPMAVIISTNRVFINWIKLRIGYVFIGKFNSHDFVDINLFKNVIYQKE</sequence>
<gene>
    <name evidence="2" type="primary">ycf54</name>
    <name evidence="3" type="ORF">Rhodc_164</name>
</gene>
<dbReference type="EMBL" id="KX284728">
    <property type="protein sequence ID" value="ASK39698.1"/>
    <property type="molecule type" value="Genomic_DNA"/>
</dbReference>
<keyword evidence="2" id="KW-0150">Chloroplast</keyword>
<geneLocation type="plastid" evidence="2"/>
<dbReference type="AlphaFoldDB" id="A0A1X9PUM9"/>
<proteinExistence type="inferred from homology"/>
<protein>
    <submittedName>
        <fullName evidence="2">Conserved hypothetical plastid protein</fullName>
    </submittedName>
</protein>
<organism evidence="2">
    <name type="scientific">Rhodochaete parvula</name>
    <dbReference type="NCBI Taxonomy" id="110510"/>
    <lineage>
        <taxon>Eukaryota</taxon>
        <taxon>Rhodophyta</taxon>
        <taxon>Compsopogonophyceae</taxon>
        <taxon>Rhodochaetales</taxon>
        <taxon>Rhodochaetaceae</taxon>
        <taxon>Rhodochaete</taxon>
    </lineage>
</organism>
<reference evidence="3" key="3">
    <citation type="submission" date="2017-07" db="EMBL/GenBank/DDBJ databases">
        <authorList>
            <person name="Sun Z.S."/>
            <person name="Albrecht U."/>
            <person name="Echele G."/>
            <person name="Lee C.C."/>
        </authorList>
    </citation>
    <scope>NUCLEOTIDE SEQUENCE</scope>
</reference>
<reference evidence="2" key="2">
    <citation type="submission" date="2017-03" db="EMBL/GenBank/DDBJ databases">
        <title>The new red algal subphylum Proteorhodophytina comprises the largest and most divergent plastid genomes known.</title>
        <authorList>
            <person name="Munoz-Gomez S.A."/>
            <person name="Mejia-Franco F.G."/>
            <person name="Durnin K."/>
            <person name="Morgan C."/>
            <person name="Grisdale C.J."/>
            <person name="Archibald J.M."/>
            <person name="Slamovits C.H."/>
        </authorList>
    </citation>
    <scope>NUCLEOTIDE SEQUENCE</scope>
    <source>
        <strain evidence="2">UTEX LB2715</strain>
    </source>
</reference>
<evidence type="ECO:0000313" key="2">
    <source>
        <dbReference type="EMBL" id="ARO91217.1"/>
    </source>
</evidence>
<evidence type="ECO:0000256" key="1">
    <source>
        <dbReference type="ARBA" id="ARBA00043978"/>
    </source>
</evidence>
<accession>A0A1X9PUM9</accession>
<name>A0A1X9PUM9_9RHOD</name>
<dbReference type="InterPro" id="IPR038409">
    <property type="entry name" value="Ycf54-like_sf"/>
</dbReference>
<dbReference type="PANTHER" id="PTHR35319">
    <property type="match status" value="1"/>
</dbReference>
<dbReference type="EMBL" id="KY709212">
    <property type="protein sequence ID" value="ARO91217.1"/>
    <property type="molecule type" value="Genomic_DNA"/>
</dbReference>
<comment type="similarity">
    <text evidence="1">Belongs to the ycf54 family.</text>
</comment>
<reference evidence="3" key="1">
    <citation type="journal article" date="2016" name="BMC Biol.">
        <title>Parallel evolution of highly conserved plastid genome architecture in red seaweeds and seed plants.</title>
        <authorList>
            <person name="Lee J."/>
            <person name="Cho C.H."/>
            <person name="Park S.I."/>
            <person name="Choi J.W."/>
            <person name="Song H.S."/>
            <person name="West J.A."/>
            <person name="Bhattacharya D."/>
            <person name="Yoon H.S."/>
        </authorList>
    </citation>
    <scope>NUCLEOTIDE SEQUENCE</scope>
</reference>
<evidence type="ECO:0000313" key="3">
    <source>
        <dbReference type="EMBL" id="ASK39698.1"/>
    </source>
</evidence>